<proteinExistence type="predicted"/>
<gene>
    <name evidence="3" type="ORF">SLNWT_4986</name>
</gene>
<protein>
    <recommendedName>
        <fullName evidence="5">Secreted protein</fullName>
    </recommendedName>
</protein>
<keyword evidence="4" id="KW-1185">Reference proteome</keyword>
<name>A0A0B5F4V1_STRA4</name>
<dbReference type="PROSITE" id="PS51257">
    <property type="entry name" value="PROKAR_LIPOPROTEIN"/>
    <property type="match status" value="1"/>
</dbReference>
<feature type="signal peptide" evidence="2">
    <location>
        <begin position="1"/>
        <end position="19"/>
    </location>
</feature>
<evidence type="ECO:0000256" key="2">
    <source>
        <dbReference type="SAM" id="SignalP"/>
    </source>
</evidence>
<dbReference type="AlphaFoldDB" id="A0A0B5F4V1"/>
<evidence type="ECO:0000256" key="1">
    <source>
        <dbReference type="SAM" id="MobiDB-lite"/>
    </source>
</evidence>
<dbReference type="Proteomes" id="UP000031523">
    <property type="component" value="Chromosome"/>
</dbReference>
<sequence>MAYGRRGRPRLRLCGGALAGALLLLGCSGGGEDGAASPAATGRGGEKGGTGGSAAPEPSTTSTSPGTGTGPKDRGSALALARAVAAEPDAWGTGFVRSTAYEGDPDRTGELGRDCVWRQEPLPASELISLTRRSEVPARGGKGALRVAAVVTVHRDVDGASWEMARTLEEALRCPEQQLNATERVTGLISLGIPSGELGETAHDSLDERGMIRSTEGGGPYPYSWVQARWGAVTMAAVAKGAKGHGQSEVDDAVEHAVASMLELTERRLEAGDE</sequence>
<evidence type="ECO:0008006" key="5">
    <source>
        <dbReference type="Google" id="ProtNLM"/>
    </source>
</evidence>
<evidence type="ECO:0000313" key="4">
    <source>
        <dbReference type="Proteomes" id="UP000031523"/>
    </source>
</evidence>
<evidence type="ECO:0000313" key="3">
    <source>
        <dbReference type="EMBL" id="AJE85362.1"/>
    </source>
</evidence>
<dbReference type="EMBL" id="CP010519">
    <property type="protein sequence ID" value="AJE85362.1"/>
    <property type="molecule type" value="Genomic_DNA"/>
</dbReference>
<accession>A0A0B5F4V1</accession>
<keyword evidence="2" id="KW-0732">Signal</keyword>
<feature type="region of interest" description="Disordered" evidence="1">
    <location>
        <begin position="33"/>
        <end position="75"/>
    </location>
</feature>
<feature type="compositionally biased region" description="Low complexity" evidence="1">
    <location>
        <begin position="53"/>
        <end position="66"/>
    </location>
</feature>
<dbReference type="KEGG" id="sals:SLNWT_4986"/>
<feature type="chain" id="PRO_5038491118" description="Secreted protein" evidence="2">
    <location>
        <begin position="20"/>
        <end position="274"/>
    </location>
</feature>
<reference evidence="3 4" key="1">
    <citation type="submission" date="2015-01" db="EMBL/GenBank/DDBJ databases">
        <title>Enhanced salinomycin production by adjusting the supply of polyketide extender units in Streptomyce albus DSM 41398.</title>
        <authorList>
            <person name="Lu C."/>
        </authorList>
    </citation>
    <scope>NUCLEOTIDE SEQUENCE [LARGE SCALE GENOMIC DNA]</scope>
    <source>
        <strain evidence="4">ATCC 21838 / DSM 41398 / FERM P-419 / JCM 4703 / NBRC 107858</strain>
    </source>
</reference>
<organism evidence="3 4">
    <name type="scientific">Streptomyces albus (strain ATCC 21838 / DSM 41398 / FERM P-419 / JCM 4703 / NBRC 107858)</name>
    <dbReference type="NCBI Taxonomy" id="1081613"/>
    <lineage>
        <taxon>Bacteria</taxon>
        <taxon>Bacillati</taxon>
        <taxon>Actinomycetota</taxon>
        <taxon>Actinomycetes</taxon>
        <taxon>Kitasatosporales</taxon>
        <taxon>Streptomycetaceae</taxon>
        <taxon>Streptomyces</taxon>
    </lineage>
</organism>